<proteinExistence type="predicted"/>
<dbReference type="Gene3D" id="2.60.40.10">
    <property type="entry name" value="Immunoglobulins"/>
    <property type="match status" value="1"/>
</dbReference>
<accession>A0A0G1KL20</accession>
<protein>
    <submittedName>
        <fullName evidence="1">Uncharacterized protein</fullName>
    </submittedName>
</protein>
<dbReference type="AlphaFoldDB" id="A0A0G1KL20"/>
<name>A0A0G1KL20_9BACT</name>
<organism evidence="1 2">
    <name type="scientific">Candidatus Giovannonibacteria bacterium GW2011_GWC2_44_9</name>
    <dbReference type="NCBI Taxonomy" id="1618658"/>
    <lineage>
        <taxon>Bacteria</taxon>
        <taxon>Candidatus Giovannoniibacteriota</taxon>
    </lineage>
</organism>
<evidence type="ECO:0000313" key="1">
    <source>
        <dbReference type="EMBL" id="KKT84436.1"/>
    </source>
</evidence>
<dbReference type="EMBL" id="LCJT01000001">
    <property type="protein sequence ID" value="KKT84436.1"/>
    <property type="molecule type" value="Genomic_DNA"/>
</dbReference>
<sequence length="84" mass="9054">MLFNPKLEIFEPKDGAVLMSARIHIAGRADPNSAVWVAGKIFQSGESGIFEGDIALAPGYNQIGVLVKGRFGGETRKVLRVLVK</sequence>
<dbReference type="InterPro" id="IPR013783">
    <property type="entry name" value="Ig-like_fold"/>
</dbReference>
<comment type="caution">
    <text evidence="1">The sequence shown here is derived from an EMBL/GenBank/DDBJ whole genome shotgun (WGS) entry which is preliminary data.</text>
</comment>
<evidence type="ECO:0000313" key="2">
    <source>
        <dbReference type="Proteomes" id="UP000033915"/>
    </source>
</evidence>
<reference evidence="1 2" key="1">
    <citation type="journal article" date="2015" name="Nature">
        <title>rRNA introns, odd ribosomes, and small enigmatic genomes across a large radiation of phyla.</title>
        <authorList>
            <person name="Brown C.T."/>
            <person name="Hug L.A."/>
            <person name="Thomas B.C."/>
            <person name="Sharon I."/>
            <person name="Castelle C.J."/>
            <person name="Singh A."/>
            <person name="Wilkins M.J."/>
            <person name="Williams K.H."/>
            <person name="Banfield J.F."/>
        </authorList>
    </citation>
    <scope>NUCLEOTIDE SEQUENCE [LARGE SCALE GENOMIC DNA]</scope>
</reference>
<gene>
    <name evidence="1" type="ORF">UW81_C0001G0011</name>
</gene>
<dbReference type="Proteomes" id="UP000033915">
    <property type="component" value="Unassembled WGS sequence"/>
</dbReference>